<dbReference type="EMBL" id="JBDIME010000025">
    <property type="protein sequence ID" value="MEN2792212.1"/>
    <property type="molecule type" value="Genomic_DNA"/>
</dbReference>
<dbReference type="InterPro" id="IPR012910">
    <property type="entry name" value="Plug_dom"/>
</dbReference>
<dbReference type="InterPro" id="IPR000531">
    <property type="entry name" value="Beta-barrel_TonB"/>
</dbReference>
<evidence type="ECO:0000256" key="10">
    <source>
        <dbReference type="SAM" id="MobiDB-lite"/>
    </source>
</evidence>
<keyword evidence="6 8" id="KW-0472">Membrane</keyword>
<evidence type="ECO:0000256" key="3">
    <source>
        <dbReference type="ARBA" id="ARBA00022452"/>
    </source>
</evidence>
<evidence type="ECO:0000256" key="11">
    <source>
        <dbReference type="SAM" id="SignalP"/>
    </source>
</evidence>
<dbReference type="PANTHER" id="PTHR47234:SF2">
    <property type="entry name" value="TONB-DEPENDENT RECEPTOR"/>
    <property type="match status" value="1"/>
</dbReference>
<keyword evidence="5 9" id="KW-0798">TonB box</keyword>
<keyword evidence="11" id="KW-0732">Signal</keyword>
<keyword evidence="2 8" id="KW-0813">Transport</keyword>
<dbReference type="RefSeq" id="WP_343888421.1">
    <property type="nucleotide sequence ID" value="NZ_BAAAEH010000009.1"/>
</dbReference>
<dbReference type="Proteomes" id="UP001419910">
    <property type="component" value="Unassembled WGS sequence"/>
</dbReference>
<evidence type="ECO:0000256" key="7">
    <source>
        <dbReference type="ARBA" id="ARBA00023237"/>
    </source>
</evidence>
<evidence type="ECO:0000313" key="14">
    <source>
        <dbReference type="EMBL" id="MEN2792212.1"/>
    </source>
</evidence>
<dbReference type="PANTHER" id="PTHR47234">
    <property type="match status" value="1"/>
</dbReference>
<keyword evidence="7 8" id="KW-0998">Cell outer membrane</keyword>
<evidence type="ECO:0000256" key="8">
    <source>
        <dbReference type="PROSITE-ProRule" id="PRU01360"/>
    </source>
</evidence>
<comment type="subcellular location">
    <subcellularLocation>
        <location evidence="1 8">Cell outer membrane</location>
        <topology evidence="1 8">Multi-pass membrane protein</topology>
    </subcellularLocation>
</comment>
<evidence type="ECO:0000259" key="12">
    <source>
        <dbReference type="Pfam" id="PF00593"/>
    </source>
</evidence>
<evidence type="ECO:0000256" key="1">
    <source>
        <dbReference type="ARBA" id="ARBA00004571"/>
    </source>
</evidence>
<keyword evidence="14" id="KW-0675">Receptor</keyword>
<gene>
    <name evidence="14" type="ORF">ABC974_21455</name>
</gene>
<evidence type="ECO:0000256" key="9">
    <source>
        <dbReference type="RuleBase" id="RU003357"/>
    </source>
</evidence>
<dbReference type="InterPro" id="IPR039426">
    <property type="entry name" value="TonB-dep_rcpt-like"/>
</dbReference>
<feature type="domain" description="TonB-dependent receptor plug" evidence="13">
    <location>
        <begin position="81"/>
        <end position="189"/>
    </location>
</feature>
<organism evidence="14 15">
    <name type="scientific">Sphingomonas oligophenolica</name>
    <dbReference type="NCBI Taxonomy" id="301154"/>
    <lineage>
        <taxon>Bacteria</taxon>
        <taxon>Pseudomonadati</taxon>
        <taxon>Pseudomonadota</taxon>
        <taxon>Alphaproteobacteria</taxon>
        <taxon>Sphingomonadales</taxon>
        <taxon>Sphingomonadaceae</taxon>
        <taxon>Sphingomonas</taxon>
    </lineage>
</organism>
<dbReference type="Gene3D" id="2.170.130.10">
    <property type="entry name" value="TonB-dependent receptor, plug domain"/>
    <property type="match status" value="1"/>
</dbReference>
<protein>
    <submittedName>
        <fullName evidence="14">TonB-dependent receptor</fullName>
    </submittedName>
</protein>
<name>A0ABU9Y930_9SPHN</name>
<dbReference type="SUPFAM" id="SSF56935">
    <property type="entry name" value="Porins"/>
    <property type="match status" value="1"/>
</dbReference>
<dbReference type="InterPro" id="IPR036942">
    <property type="entry name" value="Beta-barrel_TonB_sf"/>
</dbReference>
<dbReference type="Pfam" id="PF00593">
    <property type="entry name" value="TonB_dep_Rec_b-barrel"/>
    <property type="match status" value="1"/>
</dbReference>
<evidence type="ECO:0000313" key="15">
    <source>
        <dbReference type="Proteomes" id="UP001419910"/>
    </source>
</evidence>
<dbReference type="PROSITE" id="PS52016">
    <property type="entry name" value="TONB_DEPENDENT_REC_3"/>
    <property type="match status" value="1"/>
</dbReference>
<accession>A0ABU9Y930</accession>
<comment type="similarity">
    <text evidence="8 9">Belongs to the TonB-dependent receptor family.</text>
</comment>
<dbReference type="InterPro" id="IPR037066">
    <property type="entry name" value="Plug_dom_sf"/>
</dbReference>
<feature type="signal peptide" evidence="11">
    <location>
        <begin position="1"/>
        <end position="36"/>
    </location>
</feature>
<keyword evidence="4 8" id="KW-0812">Transmembrane</keyword>
<evidence type="ECO:0000256" key="2">
    <source>
        <dbReference type="ARBA" id="ARBA00022448"/>
    </source>
</evidence>
<dbReference type="Gene3D" id="2.40.170.20">
    <property type="entry name" value="TonB-dependent receptor, beta-barrel domain"/>
    <property type="match status" value="1"/>
</dbReference>
<keyword evidence="15" id="KW-1185">Reference proteome</keyword>
<dbReference type="Pfam" id="PF07715">
    <property type="entry name" value="Plug"/>
    <property type="match status" value="1"/>
</dbReference>
<sequence>MTIHSRARQSLVQSVSTWAIAAGALAAAMAVPGAAAASTVPAPDTPAAAAQQAPAADDASDQSKDIVVTGSLIQRPNNTAVSPIVTVGDQAIKDSGTATLQDALNQFPSFTTGGNAATGGQGTGGRASINLHGLGTNRNLVLLDGRRLPVSDINGNVDINILPEAIISGIDVITGGASAVYGSDAMSGVVNFKTVRSIEGVKIDLMNSISERGDAFKFNGSLAFGTHFADDRGHVVAAFSYAKQDPVNGSSRDFFHDKTPSSFIGYGTFVPSATNAPNAAVVQSVFATYGVTATVNPLLNLGFNNGGTLFTQTGALNYRGPTDANGYLIVGGNVRMPVGQQVDFYNGMKRKTAFLKADYDLTPGLSAYGQFMYVDLNVHTASGNSLTQFGTLTTVPITNPFIPADLRTILASRPTPGAAFTWNGRYVGVPYKAWDESYQIQQYLAGLKGDIAPGWTFDAFASYDESVHNQTLHNAILKSKVQTLLNAPDGGASICAGGFNPFGDTNARGLSQACVSYITKDAFSPEKLTQTQVQGQINGKLFDLGASPAQIAFVADYRRNTYSFVPDSDLAAQGIEAVIASSPAHGNISVKEAAAQVDIPLFADKPFFHELGVGAAVRVSDYSSSGTVTSYEGDARWRPIESLLFRGSYQRAVRAPNIGELFTPSSGTQLVIGTPPGSLGDPCDVRSTARTGANGSQVATLCVAQGIPAAAISSYTFPTTATGQTISGNRNLTPERADTFNVGIVFNAPRNGGVLGDFSFSVDYYKINIKNVISTVPGLTVLSKCFNLDGSNPTYSSSNLYCGLIQRDASGQLTTVATPYLNLGALKTDGVEFQFHWGVRAGFLGQSGKLYIDSAIGYLHNYSVQLLPGSAFLNYTGVSNGGAGTGAVPPRATPRWKALTTFGYRSDTVGMGLRWRYQNAMRDVSSVLTPATASVGVPAYALWDLFGSVKVNKKFEFRAGVNNLFDKGLPFVASSQNGTDTALYDPIGRSFYFGVKVGF</sequence>
<evidence type="ECO:0000259" key="13">
    <source>
        <dbReference type="Pfam" id="PF07715"/>
    </source>
</evidence>
<feature type="region of interest" description="Disordered" evidence="10">
    <location>
        <begin position="37"/>
        <end position="62"/>
    </location>
</feature>
<evidence type="ECO:0000256" key="4">
    <source>
        <dbReference type="ARBA" id="ARBA00022692"/>
    </source>
</evidence>
<proteinExistence type="inferred from homology"/>
<comment type="caution">
    <text evidence="14">The sequence shown here is derived from an EMBL/GenBank/DDBJ whole genome shotgun (WGS) entry which is preliminary data.</text>
</comment>
<feature type="compositionally biased region" description="Low complexity" evidence="10">
    <location>
        <begin position="37"/>
        <end position="57"/>
    </location>
</feature>
<feature type="domain" description="TonB-dependent receptor-like beta-barrel" evidence="12">
    <location>
        <begin position="420"/>
        <end position="964"/>
    </location>
</feature>
<evidence type="ECO:0000256" key="5">
    <source>
        <dbReference type="ARBA" id="ARBA00023077"/>
    </source>
</evidence>
<reference evidence="14 15" key="1">
    <citation type="submission" date="2024-05" db="EMBL/GenBank/DDBJ databases">
        <authorList>
            <person name="Liu Q."/>
            <person name="Xin Y.-H."/>
        </authorList>
    </citation>
    <scope>NUCLEOTIDE SEQUENCE [LARGE SCALE GENOMIC DNA]</scope>
    <source>
        <strain evidence="14 15">CGMCC 1.10181</strain>
    </source>
</reference>
<feature type="chain" id="PRO_5047221693" evidence="11">
    <location>
        <begin position="37"/>
        <end position="999"/>
    </location>
</feature>
<keyword evidence="3 8" id="KW-1134">Transmembrane beta strand</keyword>
<evidence type="ECO:0000256" key="6">
    <source>
        <dbReference type="ARBA" id="ARBA00023136"/>
    </source>
</evidence>